<gene>
    <name evidence="2" type="ORF">FA13DRAFT_1732450</name>
</gene>
<feature type="region of interest" description="Disordered" evidence="1">
    <location>
        <begin position="1"/>
        <end position="31"/>
    </location>
</feature>
<comment type="caution">
    <text evidence="2">The sequence shown here is derived from an EMBL/GenBank/DDBJ whole genome shotgun (WGS) entry which is preliminary data.</text>
</comment>
<evidence type="ECO:0000256" key="1">
    <source>
        <dbReference type="SAM" id="MobiDB-lite"/>
    </source>
</evidence>
<dbReference type="AlphaFoldDB" id="A0A4Y7TDI4"/>
<protein>
    <submittedName>
        <fullName evidence="2">Uncharacterized protein</fullName>
    </submittedName>
</protein>
<evidence type="ECO:0000313" key="2">
    <source>
        <dbReference type="EMBL" id="TEB31609.1"/>
    </source>
</evidence>
<evidence type="ECO:0000313" key="3">
    <source>
        <dbReference type="Proteomes" id="UP000298030"/>
    </source>
</evidence>
<name>A0A4Y7TDI4_COPMI</name>
<dbReference type="EMBL" id="QPFP01000018">
    <property type="protein sequence ID" value="TEB31609.1"/>
    <property type="molecule type" value="Genomic_DNA"/>
</dbReference>
<sequence>MEAYGDTGSQRTRRGRNDRVPERRKTEEKHCERERSYYGRIGPMVGAAGGWTIVGCWKVGTT</sequence>
<proteinExistence type="predicted"/>
<dbReference type="Proteomes" id="UP000298030">
    <property type="component" value="Unassembled WGS sequence"/>
</dbReference>
<feature type="compositionally biased region" description="Basic and acidic residues" evidence="1">
    <location>
        <begin position="15"/>
        <end position="31"/>
    </location>
</feature>
<accession>A0A4Y7TDI4</accession>
<organism evidence="2 3">
    <name type="scientific">Coprinellus micaceus</name>
    <name type="common">Glistening ink-cap mushroom</name>
    <name type="synonym">Coprinus micaceus</name>
    <dbReference type="NCBI Taxonomy" id="71717"/>
    <lineage>
        <taxon>Eukaryota</taxon>
        <taxon>Fungi</taxon>
        <taxon>Dikarya</taxon>
        <taxon>Basidiomycota</taxon>
        <taxon>Agaricomycotina</taxon>
        <taxon>Agaricomycetes</taxon>
        <taxon>Agaricomycetidae</taxon>
        <taxon>Agaricales</taxon>
        <taxon>Agaricineae</taxon>
        <taxon>Psathyrellaceae</taxon>
        <taxon>Coprinellus</taxon>
    </lineage>
</organism>
<keyword evidence="3" id="KW-1185">Reference proteome</keyword>
<reference evidence="2 3" key="1">
    <citation type="journal article" date="2019" name="Nat. Ecol. Evol.">
        <title>Megaphylogeny resolves global patterns of mushroom evolution.</title>
        <authorList>
            <person name="Varga T."/>
            <person name="Krizsan K."/>
            <person name="Foldi C."/>
            <person name="Dima B."/>
            <person name="Sanchez-Garcia M."/>
            <person name="Sanchez-Ramirez S."/>
            <person name="Szollosi G.J."/>
            <person name="Szarkandi J.G."/>
            <person name="Papp V."/>
            <person name="Albert L."/>
            <person name="Andreopoulos W."/>
            <person name="Angelini C."/>
            <person name="Antonin V."/>
            <person name="Barry K.W."/>
            <person name="Bougher N.L."/>
            <person name="Buchanan P."/>
            <person name="Buyck B."/>
            <person name="Bense V."/>
            <person name="Catcheside P."/>
            <person name="Chovatia M."/>
            <person name="Cooper J."/>
            <person name="Damon W."/>
            <person name="Desjardin D."/>
            <person name="Finy P."/>
            <person name="Geml J."/>
            <person name="Haridas S."/>
            <person name="Hughes K."/>
            <person name="Justo A."/>
            <person name="Karasinski D."/>
            <person name="Kautmanova I."/>
            <person name="Kiss B."/>
            <person name="Kocsube S."/>
            <person name="Kotiranta H."/>
            <person name="LaButti K.M."/>
            <person name="Lechner B.E."/>
            <person name="Liimatainen K."/>
            <person name="Lipzen A."/>
            <person name="Lukacs Z."/>
            <person name="Mihaltcheva S."/>
            <person name="Morgado L.N."/>
            <person name="Niskanen T."/>
            <person name="Noordeloos M.E."/>
            <person name="Ohm R.A."/>
            <person name="Ortiz-Santana B."/>
            <person name="Ovrebo C."/>
            <person name="Racz N."/>
            <person name="Riley R."/>
            <person name="Savchenko A."/>
            <person name="Shiryaev A."/>
            <person name="Soop K."/>
            <person name="Spirin V."/>
            <person name="Szebenyi C."/>
            <person name="Tomsovsky M."/>
            <person name="Tulloss R.E."/>
            <person name="Uehling J."/>
            <person name="Grigoriev I.V."/>
            <person name="Vagvolgyi C."/>
            <person name="Papp T."/>
            <person name="Martin F.M."/>
            <person name="Miettinen O."/>
            <person name="Hibbett D.S."/>
            <person name="Nagy L.G."/>
        </authorList>
    </citation>
    <scope>NUCLEOTIDE SEQUENCE [LARGE SCALE GENOMIC DNA]</scope>
    <source>
        <strain evidence="2 3">FP101781</strain>
    </source>
</reference>